<dbReference type="AlphaFoldDB" id="A0A9W9PXG1"/>
<reference evidence="1" key="2">
    <citation type="journal article" date="2023" name="IMA Fungus">
        <title>Comparative genomic study of the Penicillium genus elucidates a diverse pangenome and 15 lateral gene transfer events.</title>
        <authorList>
            <person name="Petersen C."/>
            <person name="Sorensen T."/>
            <person name="Nielsen M.R."/>
            <person name="Sondergaard T.E."/>
            <person name="Sorensen J.L."/>
            <person name="Fitzpatrick D.A."/>
            <person name="Frisvad J.C."/>
            <person name="Nielsen K.L."/>
        </authorList>
    </citation>
    <scope>NUCLEOTIDE SEQUENCE</scope>
    <source>
        <strain evidence="1">IBT 21472</strain>
    </source>
</reference>
<gene>
    <name evidence="1" type="ORF">N7476_006594</name>
</gene>
<dbReference type="EMBL" id="JAPZBO010000005">
    <property type="protein sequence ID" value="KAJ5316287.1"/>
    <property type="molecule type" value="Genomic_DNA"/>
</dbReference>
<sequence length="145" mass="16046">MIGECLDAVVEAVEGSELGALVVMGYCNWAVMGAHHKVYEVLKGVKGIKQYEACNYASVADTSRYVRLVRALEPYGTLSEDGPMVTKRRVEMEKVYSTCRSDPAAHMAWLADATRSLLEPTVLRRIVDVVHYEWSGDVGAVDYCP</sequence>
<accession>A0A9W9PXG1</accession>
<evidence type="ECO:0000313" key="2">
    <source>
        <dbReference type="Proteomes" id="UP001147746"/>
    </source>
</evidence>
<evidence type="ECO:0000313" key="1">
    <source>
        <dbReference type="EMBL" id="KAJ5316287.1"/>
    </source>
</evidence>
<reference evidence="1" key="1">
    <citation type="submission" date="2022-12" db="EMBL/GenBank/DDBJ databases">
        <authorList>
            <person name="Petersen C."/>
        </authorList>
    </citation>
    <scope>NUCLEOTIDE SEQUENCE</scope>
    <source>
        <strain evidence="1">IBT 21472</strain>
    </source>
</reference>
<comment type="caution">
    <text evidence="1">The sequence shown here is derived from an EMBL/GenBank/DDBJ whole genome shotgun (WGS) entry which is preliminary data.</text>
</comment>
<organism evidence="1 2">
    <name type="scientific">Penicillium atrosanguineum</name>
    <dbReference type="NCBI Taxonomy" id="1132637"/>
    <lineage>
        <taxon>Eukaryota</taxon>
        <taxon>Fungi</taxon>
        <taxon>Dikarya</taxon>
        <taxon>Ascomycota</taxon>
        <taxon>Pezizomycotina</taxon>
        <taxon>Eurotiomycetes</taxon>
        <taxon>Eurotiomycetidae</taxon>
        <taxon>Eurotiales</taxon>
        <taxon>Aspergillaceae</taxon>
        <taxon>Penicillium</taxon>
    </lineage>
</organism>
<protein>
    <submittedName>
        <fullName evidence="1">Uncharacterized protein</fullName>
    </submittedName>
</protein>
<name>A0A9W9PXG1_9EURO</name>
<proteinExistence type="predicted"/>
<dbReference type="Proteomes" id="UP001147746">
    <property type="component" value="Unassembled WGS sequence"/>
</dbReference>
<keyword evidence="2" id="KW-1185">Reference proteome</keyword>